<evidence type="ECO:0000256" key="1">
    <source>
        <dbReference type="ARBA" id="ARBA00008000"/>
    </source>
</evidence>
<dbReference type="PANTHER" id="PTHR11748">
    <property type="entry name" value="D-LACTATE DEHYDROGENASE"/>
    <property type="match status" value="1"/>
</dbReference>
<comment type="caution">
    <text evidence="4">The sequence shown here is derived from an EMBL/GenBank/DDBJ whole genome shotgun (WGS) entry which is preliminary data.</text>
</comment>
<dbReference type="InterPro" id="IPR016169">
    <property type="entry name" value="FAD-bd_PCMH_sub2"/>
</dbReference>
<evidence type="ECO:0000256" key="2">
    <source>
        <dbReference type="SAM" id="MobiDB-lite"/>
    </source>
</evidence>
<gene>
    <name evidence="4" type="ORF">ACFQDD_09020</name>
</gene>
<evidence type="ECO:0000313" key="5">
    <source>
        <dbReference type="Proteomes" id="UP001596274"/>
    </source>
</evidence>
<dbReference type="Pfam" id="PF01565">
    <property type="entry name" value="FAD_binding_4"/>
    <property type="match status" value="1"/>
</dbReference>
<dbReference type="PROSITE" id="PS51387">
    <property type="entry name" value="FAD_PCMH"/>
    <property type="match status" value="1"/>
</dbReference>
<dbReference type="Proteomes" id="UP001596274">
    <property type="component" value="Unassembled WGS sequence"/>
</dbReference>
<dbReference type="InterPro" id="IPR036318">
    <property type="entry name" value="FAD-bd_PCMH-like_sf"/>
</dbReference>
<dbReference type="SUPFAM" id="SSF56176">
    <property type="entry name" value="FAD-binding/transporter-associated domain-like"/>
    <property type="match status" value="1"/>
</dbReference>
<feature type="non-terminal residue" evidence="4">
    <location>
        <position position="126"/>
    </location>
</feature>
<keyword evidence="5" id="KW-1185">Reference proteome</keyword>
<evidence type="ECO:0000313" key="4">
    <source>
        <dbReference type="EMBL" id="MFC6771655.1"/>
    </source>
</evidence>
<dbReference type="Gene3D" id="3.30.465.10">
    <property type="match status" value="1"/>
</dbReference>
<evidence type="ECO:0000259" key="3">
    <source>
        <dbReference type="PROSITE" id="PS51387"/>
    </source>
</evidence>
<organism evidence="4 5">
    <name type="scientific">Halorubrum pallidum</name>
    <dbReference type="NCBI Taxonomy" id="1526114"/>
    <lineage>
        <taxon>Archaea</taxon>
        <taxon>Methanobacteriati</taxon>
        <taxon>Methanobacteriota</taxon>
        <taxon>Stenosarchaea group</taxon>
        <taxon>Halobacteria</taxon>
        <taxon>Halobacteriales</taxon>
        <taxon>Haloferacaceae</taxon>
        <taxon>Halorubrum</taxon>
    </lineage>
</organism>
<accession>A0ABD5T8M1</accession>
<reference evidence="4 5" key="1">
    <citation type="journal article" date="2019" name="Int. J. Syst. Evol. Microbiol.">
        <title>The Global Catalogue of Microorganisms (GCM) 10K type strain sequencing project: providing services to taxonomists for standard genome sequencing and annotation.</title>
        <authorList>
            <consortium name="The Broad Institute Genomics Platform"/>
            <consortium name="The Broad Institute Genome Sequencing Center for Infectious Disease"/>
            <person name="Wu L."/>
            <person name="Ma J."/>
        </authorList>
    </citation>
    <scope>NUCLEOTIDE SEQUENCE [LARGE SCALE GENOMIC DNA]</scope>
    <source>
        <strain evidence="4 5">PJ61</strain>
    </source>
</reference>
<comment type="similarity">
    <text evidence="1">Belongs to the FAD-binding oxidoreductase/transferase type 4 family.</text>
</comment>
<name>A0ABD5T8M1_9EURY</name>
<feature type="region of interest" description="Disordered" evidence="2">
    <location>
        <begin position="1"/>
        <end position="20"/>
    </location>
</feature>
<dbReference type="EMBL" id="JBHSWT010000449">
    <property type="protein sequence ID" value="MFC6771655.1"/>
    <property type="molecule type" value="Genomic_DNA"/>
</dbReference>
<proteinExistence type="inferred from homology"/>
<dbReference type="PANTHER" id="PTHR11748:SF111">
    <property type="entry name" value="D-LACTATE DEHYDROGENASE, MITOCHONDRIAL-RELATED"/>
    <property type="match status" value="1"/>
</dbReference>
<sequence>MATNTPDPRDGGDFDYTGGSVDRPDLVDALDRRVDGDVRFDEYSKRMYATDASAYEVTPIGVVIPESTADVAAVHEYCFEEGIPVLPRGGGTSLAGQTVNEAVVLDITGEMDAVLSADPDAATARV</sequence>
<protein>
    <submittedName>
        <fullName evidence="4">FAD-binding oxidoreductase</fullName>
    </submittedName>
</protein>
<dbReference type="AlphaFoldDB" id="A0ABD5T8M1"/>
<dbReference type="InterPro" id="IPR006094">
    <property type="entry name" value="Oxid_FAD_bind_N"/>
</dbReference>
<feature type="domain" description="FAD-binding PCMH-type" evidence="3">
    <location>
        <begin position="55"/>
        <end position="126"/>
    </location>
</feature>
<dbReference type="InterPro" id="IPR016166">
    <property type="entry name" value="FAD-bd_PCMH"/>
</dbReference>